<dbReference type="SUPFAM" id="SSF57850">
    <property type="entry name" value="RING/U-box"/>
    <property type="match status" value="1"/>
</dbReference>
<protein>
    <recommendedName>
        <fullName evidence="2">E3 ubiquitin-protein ligase Msl2 zinc RING finger domain-containing protein</fullName>
    </recommendedName>
</protein>
<dbReference type="InterPro" id="IPR013083">
    <property type="entry name" value="Znf_RING/FYVE/PHD"/>
</dbReference>
<feature type="region of interest" description="Disordered" evidence="1">
    <location>
        <begin position="138"/>
        <end position="161"/>
    </location>
</feature>
<evidence type="ECO:0000259" key="2">
    <source>
        <dbReference type="Pfam" id="PF16685"/>
    </source>
</evidence>
<evidence type="ECO:0000256" key="1">
    <source>
        <dbReference type="SAM" id="MobiDB-lite"/>
    </source>
</evidence>
<reference evidence="3" key="1">
    <citation type="submission" date="2023-05" db="EMBL/GenBank/DDBJ databases">
        <authorList>
            <person name="Stuckert A."/>
        </authorList>
    </citation>
    <scope>NUCLEOTIDE SEQUENCE</scope>
</reference>
<dbReference type="CDD" id="cd16522">
    <property type="entry name" value="RING-HC_MSL2"/>
    <property type="match status" value="1"/>
</dbReference>
<sequence length="340" mass="36973">MNPVNATTLYITASRLVLNYDSGDPQASAEICKMLPFFRQALACCACGNLLEDPIAPINSTCQHYVCKQCKGKKMMMKPSCSWCKDYDQFEENKQLGILVSCYKKLCEYITHTPLAQDLLNTLECSADISAFLPEEPVEEPAPEEDHANPSEPPSPLCPSHSPLPSNSELIIETEANVCHITQDTPELETKCSITNGLPNCNGLSETELAVNIPSPESPSPIDLCCTAVDIKTEDLSGSLETVCDPVSTSELCAAGLDICSYNDDLKSGDPLLLSVEEVLQSLETVSSAEVTDCDLQHGLDTSVSNGTFLDICPQPLTHTVFYCLTVMFHHMACLVQLQP</sequence>
<proteinExistence type="predicted"/>
<dbReference type="InterPro" id="IPR032043">
    <property type="entry name" value="Msl2_Znf-RING"/>
</dbReference>
<evidence type="ECO:0000313" key="4">
    <source>
        <dbReference type="Proteomes" id="UP001162483"/>
    </source>
</evidence>
<dbReference type="InterPro" id="IPR037922">
    <property type="entry name" value="MSL2"/>
</dbReference>
<dbReference type="Proteomes" id="UP001162483">
    <property type="component" value="Unassembled WGS sequence"/>
</dbReference>
<evidence type="ECO:0000313" key="3">
    <source>
        <dbReference type="EMBL" id="CAI9618618.1"/>
    </source>
</evidence>
<gene>
    <name evidence="3" type="ORF">SPARVUS_LOCUS15704441</name>
</gene>
<dbReference type="PANTHER" id="PTHR16048:SF3">
    <property type="entry name" value="E3 UBIQUITIN-PROTEIN LIGASE MSL2"/>
    <property type="match status" value="1"/>
</dbReference>
<feature type="domain" description="E3 ubiquitin-protein ligase Msl2 zinc RING finger" evidence="2">
    <location>
        <begin position="42"/>
        <end position="111"/>
    </location>
</feature>
<organism evidence="3 4">
    <name type="scientific">Staurois parvus</name>
    <dbReference type="NCBI Taxonomy" id="386267"/>
    <lineage>
        <taxon>Eukaryota</taxon>
        <taxon>Metazoa</taxon>
        <taxon>Chordata</taxon>
        <taxon>Craniata</taxon>
        <taxon>Vertebrata</taxon>
        <taxon>Euteleostomi</taxon>
        <taxon>Amphibia</taxon>
        <taxon>Batrachia</taxon>
        <taxon>Anura</taxon>
        <taxon>Neobatrachia</taxon>
        <taxon>Ranoidea</taxon>
        <taxon>Ranidae</taxon>
        <taxon>Staurois</taxon>
    </lineage>
</organism>
<dbReference type="Gene3D" id="3.30.40.10">
    <property type="entry name" value="Zinc/RING finger domain, C3HC4 (zinc finger)"/>
    <property type="match status" value="1"/>
</dbReference>
<comment type="caution">
    <text evidence="3">The sequence shown here is derived from an EMBL/GenBank/DDBJ whole genome shotgun (WGS) entry which is preliminary data.</text>
</comment>
<name>A0ABN9HG31_9NEOB</name>
<keyword evidence="4" id="KW-1185">Reference proteome</keyword>
<dbReference type="Pfam" id="PF16685">
    <property type="entry name" value="zf-RING_10"/>
    <property type="match status" value="1"/>
</dbReference>
<dbReference type="PANTHER" id="PTHR16048">
    <property type="entry name" value="MSL2-RELATED"/>
    <property type="match status" value="1"/>
</dbReference>
<dbReference type="EMBL" id="CATNWA010020488">
    <property type="protein sequence ID" value="CAI9618618.1"/>
    <property type="molecule type" value="Genomic_DNA"/>
</dbReference>
<accession>A0ABN9HG31</accession>